<dbReference type="InterPro" id="IPR007721">
    <property type="entry name" value="RbsD_FucU"/>
</dbReference>
<name>A0ABY4GGM7_9BACI</name>
<organism evidence="4 5">
    <name type="scientific">Gracilibacillus salinarum</name>
    <dbReference type="NCBI Taxonomy" id="2932255"/>
    <lineage>
        <taxon>Bacteria</taxon>
        <taxon>Bacillati</taxon>
        <taxon>Bacillota</taxon>
        <taxon>Bacilli</taxon>
        <taxon>Bacillales</taxon>
        <taxon>Bacillaceae</taxon>
        <taxon>Gracilibacillus</taxon>
    </lineage>
</organism>
<dbReference type="PANTHER" id="PTHR31690:SF4">
    <property type="entry name" value="FUCOSE MUTAROTASE"/>
    <property type="match status" value="1"/>
</dbReference>
<dbReference type="Gene3D" id="3.40.1650.10">
    <property type="entry name" value="RbsD-like domain"/>
    <property type="match status" value="1"/>
</dbReference>
<comment type="catalytic activity">
    <reaction evidence="1">
        <text>beta-D-ribopyranose = beta-D-ribofuranose</text>
        <dbReference type="Rhea" id="RHEA:25432"/>
        <dbReference type="ChEBI" id="CHEBI:27476"/>
        <dbReference type="ChEBI" id="CHEBI:47002"/>
        <dbReference type="EC" id="5.4.99.62"/>
    </reaction>
</comment>
<dbReference type="EMBL" id="CP095071">
    <property type="protein sequence ID" value="UOQ83313.1"/>
    <property type="molecule type" value="Genomic_DNA"/>
</dbReference>
<dbReference type="GO" id="GO:0016853">
    <property type="term" value="F:isomerase activity"/>
    <property type="evidence" value="ECO:0007669"/>
    <property type="project" value="UniProtKB-KW"/>
</dbReference>
<accession>A0ABY4GGM7</accession>
<evidence type="ECO:0000313" key="4">
    <source>
        <dbReference type="EMBL" id="UOQ83313.1"/>
    </source>
</evidence>
<proteinExistence type="predicted"/>
<protein>
    <submittedName>
        <fullName evidence="4">Fucose isomerase</fullName>
    </submittedName>
</protein>
<keyword evidence="5" id="KW-1185">Reference proteome</keyword>
<dbReference type="InterPro" id="IPR050443">
    <property type="entry name" value="RbsD/FucU_mutarotase"/>
</dbReference>
<dbReference type="InterPro" id="IPR023750">
    <property type="entry name" value="RbsD-like_sf"/>
</dbReference>
<sequence length="143" mass="16036">MLKQIPSIISPDLLKILHEMGHGDEIVLGDGNFPAASHANRLIRCDGHDIPRLLEAILQLLPVDTYVEQPVHLMQVVEGDSVHAPAIWKEYQEILGNYQVTKQQIGFLERFAFYERAKEAHAIIATSEQALYANIILKKGVIS</sequence>
<comment type="catalytic activity">
    <reaction evidence="3">
        <text>alpha-L-fucose = beta-L-fucose</text>
        <dbReference type="Rhea" id="RHEA:25580"/>
        <dbReference type="ChEBI" id="CHEBI:42548"/>
        <dbReference type="ChEBI" id="CHEBI:42589"/>
        <dbReference type="EC" id="5.1.3.29"/>
    </reaction>
</comment>
<evidence type="ECO:0000256" key="2">
    <source>
        <dbReference type="ARBA" id="ARBA00023235"/>
    </source>
</evidence>
<dbReference type="PANTHER" id="PTHR31690">
    <property type="entry name" value="FUCOSE MUTAROTASE"/>
    <property type="match status" value="1"/>
</dbReference>
<keyword evidence="2 4" id="KW-0413">Isomerase</keyword>
<dbReference type="Pfam" id="PF05025">
    <property type="entry name" value="RbsD_FucU"/>
    <property type="match status" value="1"/>
</dbReference>
<gene>
    <name evidence="4" type="ORF">MUN87_11075</name>
</gene>
<evidence type="ECO:0000256" key="1">
    <source>
        <dbReference type="ARBA" id="ARBA00000223"/>
    </source>
</evidence>
<dbReference type="SUPFAM" id="SSF102546">
    <property type="entry name" value="RbsD-like"/>
    <property type="match status" value="1"/>
</dbReference>
<dbReference type="Proteomes" id="UP000831537">
    <property type="component" value="Chromosome"/>
</dbReference>
<evidence type="ECO:0000256" key="3">
    <source>
        <dbReference type="ARBA" id="ARBA00036324"/>
    </source>
</evidence>
<dbReference type="RefSeq" id="WP_244740106.1">
    <property type="nucleotide sequence ID" value="NZ_CP095071.1"/>
</dbReference>
<evidence type="ECO:0000313" key="5">
    <source>
        <dbReference type="Proteomes" id="UP000831537"/>
    </source>
</evidence>
<reference evidence="4 5" key="1">
    <citation type="submission" date="2022-04" db="EMBL/GenBank/DDBJ databases">
        <title>Gracilibacillus sp. isolated from saltern.</title>
        <authorList>
            <person name="Won M."/>
            <person name="Lee C.-M."/>
            <person name="Woen H.-Y."/>
            <person name="Kwon S.-W."/>
        </authorList>
    </citation>
    <scope>NUCLEOTIDE SEQUENCE [LARGE SCALE GENOMIC DNA]</scope>
    <source>
        <strain evidence="4 5">SSPM10-3</strain>
    </source>
</reference>